<comment type="caution">
    <text evidence="2">The sequence shown here is derived from an EMBL/GenBank/DDBJ whole genome shotgun (WGS) entry which is preliminary data.</text>
</comment>
<feature type="compositionally biased region" description="Low complexity" evidence="1">
    <location>
        <begin position="102"/>
        <end position="113"/>
    </location>
</feature>
<feature type="compositionally biased region" description="Low complexity" evidence="1">
    <location>
        <begin position="369"/>
        <end position="378"/>
    </location>
</feature>
<accession>A0A2P6N6G3</accession>
<feature type="region of interest" description="Disordered" evidence="1">
    <location>
        <begin position="362"/>
        <end position="385"/>
    </location>
</feature>
<reference evidence="2 3" key="1">
    <citation type="journal article" date="2018" name="Genome Biol. Evol.">
        <title>Multiple Roots of Fruiting Body Formation in Amoebozoa.</title>
        <authorList>
            <person name="Hillmann F."/>
            <person name="Forbes G."/>
            <person name="Novohradska S."/>
            <person name="Ferling I."/>
            <person name="Riege K."/>
            <person name="Groth M."/>
            <person name="Westermann M."/>
            <person name="Marz M."/>
            <person name="Spaller T."/>
            <person name="Winckler T."/>
            <person name="Schaap P."/>
            <person name="Glockner G."/>
        </authorList>
    </citation>
    <scope>NUCLEOTIDE SEQUENCE [LARGE SCALE GENOMIC DNA]</scope>
    <source>
        <strain evidence="2 3">Jena</strain>
    </source>
</reference>
<evidence type="ECO:0000313" key="2">
    <source>
        <dbReference type="EMBL" id="PRP79544.1"/>
    </source>
</evidence>
<evidence type="ECO:0000256" key="1">
    <source>
        <dbReference type="SAM" id="MobiDB-lite"/>
    </source>
</evidence>
<evidence type="ECO:0000313" key="3">
    <source>
        <dbReference type="Proteomes" id="UP000241769"/>
    </source>
</evidence>
<feature type="compositionally biased region" description="Basic and acidic residues" evidence="1">
    <location>
        <begin position="44"/>
        <end position="69"/>
    </location>
</feature>
<dbReference type="EMBL" id="MDYQ01000180">
    <property type="protein sequence ID" value="PRP79544.1"/>
    <property type="molecule type" value="Genomic_DNA"/>
</dbReference>
<protein>
    <submittedName>
        <fullName evidence="2">Uncharacterized protein</fullName>
    </submittedName>
</protein>
<dbReference type="Proteomes" id="UP000241769">
    <property type="component" value="Unassembled WGS sequence"/>
</dbReference>
<feature type="region of interest" description="Disordered" evidence="1">
    <location>
        <begin position="24"/>
        <end position="137"/>
    </location>
</feature>
<sequence length="406" mass="46325">MWCPGSVVDLTAVYHSISCLASTNDRQNIRPESRKKGGNKRNGKPKDGKQRENVKKERTQDPNKRDSARKAKQQQGQQSRQDTFSKHRNIPQQKQEKKPPQKKNQQQKKSQPQTRRPSEKKTGIKRTNPLTTETKKKGILWRAVQKKLNPKEIRITVPNVIPKKSTAISRLKELRSRGIGSKRISTNPLQTPRGIGKRRLAGQSTLSQRARQPVMIQREPQRLPRAQGQRLARGQAQRVQRVQRVQPQQYAGVSDDFVSAQIIRQPRNLSTGASRNLAPSLMPRHVPVYNQPAPVYYEAVPQYVLPPEPRVRVFQEPRPRVFQEPQTRAVYDGIRGGNAGSFYSDDRAYRERETSYPATERIVTPAPPRGQQGQRTGGEWYDYTSLGADSGPKLKQLFRGANRDFD</sequence>
<gene>
    <name evidence="2" type="ORF">PROFUN_12777</name>
</gene>
<name>A0A2P6N6G3_9EUKA</name>
<organism evidence="2 3">
    <name type="scientific">Planoprotostelium fungivorum</name>
    <dbReference type="NCBI Taxonomy" id="1890364"/>
    <lineage>
        <taxon>Eukaryota</taxon>
        <taxon>Amoebozoa</taxon>
        <taxon>Evosea</taxon>
        <taxon>Variosea</taxon>
        <taxon>Cavosteliida</taxon>
        <taxon>Cavosteliaceae</taxon>
        <taxon>Planoprotostelium</taxon>
    </lineage>
</organism>
<proteinExistence type="predicted"/>
<dbReference type="InParanoid" id="A0A2P6N6G3"/>
<keyword evidence="3" id="KW-1185">Reference proteome</keyword>
<dbReference type="AlphaFoldDB" id="A0A2P6N6G3"/>